<dbReference type="Proteomes" id="UP000324222">
    <property type="component" value="Unassembled WGS sequence"/>
</dbReference>
<accession>A0A5B7JSV3</accession>
<gene>
    <name evidence="1" type="ORF">E2C01_090603</name>
</gene>
<evidence type="ECO:0000313" key="1">
    <source>
        <dbReference type="EMBL" id="MPC95394.1"/>
    </source>
</evidence>
<keyword evidence="2" id="KW-1185">Reference proteome</keyword>
<reference evidence="1 2" key="1">
    <citation type="submission" date="2019-05" db="EMBL/GenBank/DDBJ databases">
        <title>Another draft genome of Portunus trituberculatus and its Hox gene families provides insights of decapod evolution.</title>
        <authorList>
            <person name="Jeong J.-H."/>
            <person name="Song I."/>
            <person name="Kim S."/>
            <person name="Choi T."/>
            <person name="Kim D."/>
            <person name="Ryu S."/>
            <person name="Kim W."/>
        </authorList>
    </citation>
    <scope>NUCLEOTIDE SEQUENCE [LARGE SCALE GENOMIC DNA]</scope>
    <source>
        <tissue evidence="1">Muscle</tissue>
    </source>
</reference>
<dbReference type="AlphaFoldDB" id="A0A5B7JSV3"/>
<protein>
    <submittedName>
        <fullName evidence="1">Uncharacterized protein</fullName>
    </submittedName>
</protein>
<dbReference type="EMBL" id="VSRR010102073">
    <property type="protein sequence ID" value="MPC95394.1"/>
    <property type="molecule type" value="Genomic_DNA"/>
</dbReference>
<name>A0A5B7JSV3_PORTR</name>
<comment type="caution">
    <text evidence="1">The sequence shown here is derived from an EMBL/GenBank/DDBJ whole genome shotgun (WGS) entry which is preliminary data.</text>
</comment>
<proteinExistence type="predicted"/>
<sequence>MQANQKIMKQWTLSDVVTLITIDNDMRLNTVCSSFGYTSQKQNFNEMRNNDIGNVYT</sequence>
<evidence type="ECO:0000313" key="2">
    <source>
        <dbReference type="Proteomes" id="UP000324222"/>
    </source>
</evidence>
<organism evidence="1 2">
    <name type="scientific">Portunus trituberculatus</name>
    <name type="common">Swimming crab</name>
    <name type="synonym">Neptunus trituberculatus</name>
    <dbReference type="NCBI Taxonomy" id="210409"/>
    <lineage>
        <taxon>Eukaryota</taxon>
        <taxon>Metazoa</taxon>
        <taxon>Ecdysozoa</taxon>
        <taxon>Arthropoda</taxon>
        <taxon>Crustacea</taxon>
        <taxon>Multicrustacea</taxon>
        <taxon>Malacostraca</taxon>
        <taxon>Eumalacostraca</taxon>
        <taxon>Eucarida</taxon>
        <taxon>Decapoda</taxon>
        <taxon>Pleocyemata</taxon>
        <taxon>Brachyura</taxon>
        <taxon>Eubrachyura</taxon>
        <taxon>Portunoidea</taxon>
        <taxon>Portunidae</taxon>
        <taxon>Portuninae</taxon>
        <taxon>Portunus</taxon>
    </lineage>
</organism>